<accession>A0ABT7LHB3</accession>
<feature type="transmembrane region" description="Helical" evidence="4">
    <location>
        <begin position="191"/>
        <end position="211"/>
    </location>
</feature>
<reference evidence="7 8" key="1">
    <citation type="submission" date="2023-06" db="EMBL/GenBank/DDBJ databases">
        <title>Pelomonas sp. APW6 16S ribosomal RNA gene genome sequencing and assembly.</title>
        <authorList>
            <person name="Woo H."/>
        </authorList>
    </citation>
    <scope>NUCLEOTIDE SEQUENCE [LARGE SCALE GENOMIC DNA]</scope>
    <source>
        <strain evidence="7 8">APW6</strain>
    </source>
</reference>
<dbReference type="InterPro" id="IPR003660">
    <property type="entry name" value="HAMP_dom"/>
</dbReference>
<feature type="domain" description="HAMP" evidence="6">
    <location>
        <begin position="213"/>
        <end position="265"/>
    </location>
</feature>
<dbReference type="InterPro" id="IPR004089">
    <property type="entry name" value="MCPsignal_dom"/>
</dbReference>
<dbReference type="CDD" id="cd11386">
    <property type="entry name" value="MCP_signal"/>
    <property type="match status" value="1"/>
</dbReference>
<dbReference type="PANTHER" id="PTHR43531">
    <property type="entry name" value="PROTEIN ICFG"/>
    <property type="match status" value="1"/>
</dbReference>
<evidence type="ECO:0000259" key="6">
    <source>
        <dbReference type="PROSITE" id="PS50885"/>
    </source>
</evidence>
<dbReference type="SUPFAM" id="SSF58104">
    <property type="entry name" value="Methyl-accepting chemotaxis protein (MCP) signaling domain"/>
    <property type="match status" value="1"/>
</dbReference>
<dbReference type="InterPro" id="IPR051310">
    <property type="entry name" value="MCP_chemotaxis"/>
</dbReference>
<proteinExistence type="inferred from homology"/>
<dbReference type="InterPro" id="IPR004090">
    <property type="entry name" value="Chemotax_Me-accpt_rcpt"/>
</dbReference>
<evidence type="ECO:0000256" key="4">
    <source>
        <dbReference type="SAM" id="Phobius"/>
    </source>
</evidence>
<name>A0ABT7LHB3_9BURK</name>
<dbReference type="CDD" id="cd06225">
    <property type="entry name" value="HAMP"/>
    <property type="match status" value="1"/>
</dbReference>
<comment type="similarity">
    <text evidence="2">Belongs to the methyl-accepting chemotaxis (MCP) protein family.</text>
</comment>
<dbReference type="EMBL" id="JASVDS010000002">
    <property type="protein sequence ID" value="MDL5031662.1"/>
    <property type="molecule type" value="Genomic_DNA"/>
</dbReference>
<sequence>MRLSDMKVGMRIGLGFAAVLLMSGLLGLLSISRLGLIQSNVTDLAANWMPSIKAISQVDDHLQEMRRVELRMCIVEEVAAVQSAMDSLKSLRDKELPRLVAIYVPLISSTEEEAAWQRAKSKIDGYLAIQDRLIEQRKAGNRAEYQSIVVGDSLRAMAEASDALAQVVKINEDGAAASYADATKTYGSVRITLIVLLVLQLVAGGLVAGFLTRNTVDPLQRMVGVAERVAGGDLGVEVDTSRRDEFGRLASALEEMRSALNRSIGSVRTSAESIAMSSNEVAAGSSDLSARTEQMASSLEETSATMQTLSETVRQNADATRQASSLARDASQVAEQGGVVVGRVVGTMEEINTSSRKISDIIGVIDGIAFQTNILALNAAVEAARAGEQGRGFAVVASEVRSLAQRSAEAAREIKALIGTSVDKVDAGTRLVAEAGQTMHELVQAVQRVSHIIEDVSRATHEQSVSLSEVGQAVNRLDEVTQQNAALVEQSSAAAESLRDQASNLSAAVAGFKTA</sequence>
<dbReference type="PROSITE" id="PS50111">
    <property type="entry name" value="CHEMOTAXIS_TRANSDUC_2"/>
    <property type="match status" value="1"/>
</dbReference>
<dbReference type="PROSITE" id="PS50885">
    <property type="entry name" value="HAMP"/>
    <property type="match status" value="1"/>
</dbReference>
<protein>
    <submittedName>
        <fullName evidence="7">Methyl-accepting chemotaxis protein</fullName>
    </submittedName>
</protein>
<keyword evidence="4" id="KW-1133">Transmembrane helix</keyword>
<evidence type="ECO:0000259" key="5">
    <source>
        <dbReference type="PROSITE" id="PS50111"/>
    </source>
</evidence>
<evidence type="ECO:0000256" key="2">
    <source>
        <dbReference type="ARBA" id="ARBA00029447"/>
    </source>
</evidence>
<evidence type="ECO:0000313" key="7">
    <source>
        <dbReference type="EMBL" id="MDL5031662.1"/>
    </source>
</evidence>
<evidence type="ECO:0000313" key="8">
    <source>
        <dbReference type="Proteomes" id="UP001238603"/>
    </source>
</evidence>
<organism evidence="7 8">
    <name type="scientific">Roseateles subflavus</name>
    <dbReference type="NCBI Taxonomy" id="3053353"/>
    <lineage>
        <taxon>Bacteria</taxon>
        <taxon>Pseudomonadati</taxon>
        <taxon>Pseudomonadota</taxon>
        <taxon>Betaproteobacteria</taxon>
        <taxon>Burkholderiales</taxon>
        <taxon>Sphaerotilaceae</taxon>
        <taxon>Roseateles</taxon>
    </lineage>
</organism>
<gene>
    <name evidence="7" type="ORF">QRD43_07045</name>
</gene>
<dbReference type="Pfam" id="PF00672">
    <property type="entry name" value="HAMP"/>
    <property type="match status" value="1"/>
</dbReference>
<evidence type="ECO:0000256" key="3">
    <source>
        <dbReference type="PROSITE-ProRule" id="PRU00284"/>
    </source>
</evidence>
<keyword evidence="1" id="KW-0488">Methylation</keyword>
<comment type="caution">
    <text evidence="7">The sequence shown here is derived from an EMBL/GenBank/DDBJ whole genome shotgun (WGS) entry which is preliminary data.</text>
</comment>
<feature type="domain" description="Methyl-accepting transducer" evidence="5">
    <location>
        <begin position="270"/>
        <end position="499"/>
    </location>
</feature>
<dbReference type="Proteomes" id="UP001238603">
    <property type="component" value="Unassembled WGS sequence"/>
</dbReference>
<dbReference type="Pfam" id="PF12729">
    <property type="entry name" value="4HB_MCP_1"/>
    <property type="match status" value="1"/>
</dbReference>
<dbReference type="Pfam" id="PF00015">
    <property type="entry name" value="MCPsignal"/>
    <property type="match status" value="1"/>
</dbReference>
<dbReference type="Gene3D" id="1.10.287.950">
    <property type="entry name" value="Methyl-accepting chemotaxis protein"/>
    <property type="match status" value="1"/>
</dbReference>
<keyword evidence="4" id="KW-0472">Membrane</keyword>
<evidence type="ECO:0000256" key="1">
    <source>
        <dbReference type="ARBA" id="ARBA00022481"/>
    </source>
</evidence>
<keyword evidence="3" id="KW-0807">Transducer</keyword>
<dbReference type="RefSeq" id="WP_285981784.1">
    <property type="nucleotide sequence ID" value="NZ_JASVDS010000002.1"/>
</dbReference>
<dbReference type="PRINTS" id="PR00260">
    <property type="entry name" value="CHEMTRNSDUCR"/>
</dbReference>
<feature type="transmembrane region" description="Helical" evidence="4">
    <location>
        <begin position="12"/>
        <end position="31"/>
    </location>
</feature>
<keyword evidence="4" id="KW-0812">Transmembrane</keyword>
<dbReference type="InterPro" id="IPR024478">
    <property type="entry name" value="HlyB_4HB_MCP"/>
</dbReference>
<dbReference type="SMART" id="SM00283">
    <property type="entry name" value="MA"/>
    <property type="match status" value="1"/>
</dbReference>
<dbReference type="PANTHER" id="PTHR43531:SF14">
    <property type="entry name" value="METHYL-ACCEPTING CHEMOTAXIS PROTEIN I-RELATED"/>
    <property type="match status" value="1"/>
</dbReference>
<dbReference type="SMART" id="SM00304">
    <property type="entry name" value="HAMP"/>
    <property type="match status" value="1"/>
</dbReference>
<keyword evidence="8" id="KW-1185">Reference proteome</keyword>